<evidence type="ECO:0000256" key="3">
    <source>
        <dbReference type="ARBA" id="ARBA00022448"/>
    </source>
</evidence>
<dbReference type="PANTHER" id="PTHR43302:SF5">
    <property type="entry name" value="TRANSPORTER ARSB-RELATED"/>
    <property type="match status" value="1"/>
</dbReference>
<dbReference type="InterPro" id="IPR000802">
    <property type="entry name" value="Arsenical_pump_ArsB"/>
</dbReference>
<evidence type="ECO:0000259" key="9">
    <source>
        <dbReference type="Pfam" id="PF03600"/>
    </source>
</evidence>
<feature type="transmembrane region" description="Helical" evidence="8">
    <location>
        <begin position="393"/>
        <end position="415"/>
    </location>
</feature>
<proteinExistence type="inferred from homology"/>
<dbReference type="Proteomes" id="UP000501128">
    <property type="component" value="Chromosome"/>
</dbReference>
<keyword evidence="7 8" id="KW-0472">Membrane</keyword>
<dbReference type="GO" id="GO:0005886">
    <property type="term" value="C:plasma membrane"/>
    <property type="evidence" value="ECO:0007669"/>
    <property type="project" value="UniProtKB-SubCell"/>
</dbReference>
<gene>
    <name evidence="10" type="ORF">HH216_06345</name>
</gene>
<feature type="transmembrane region" description="Helical" evidence="8">
    <location>
        <begin position="221"/>
        <end position="239"/>
    </location>
</feature>
<keyword evidence="11" id="KW-1185">Reference proteome</keyword>
<evidence type="ECO:0000256" key="2">
    <source>
        <dbReference type="ARBA" id="ARBA00009843"/>
    </source>
</evidence>
<dbReference type="PANTHER" id="PTHR43302">
    <property type="entry name" value="TRANSPORTER ARSB-RELATED"/>
    <property type="match status" value="1"/>
</dbReference>
<feature type="transmembrane region" description="Helical" evidence="8">
    <location>
        <begin position="176"/>
        <end position="194"/>
    </location>
</feature>
<feature type="transmembrane region" description="Helical" evidence="8">
    <location>
        <begin position="28"/>
        <end position="44"/>
    </location>
</feature>
<dbReference type="EMBL" id="CP051677">
    <property type="protein sequence ID" value="QJD78080.1"/>
    <property type="molecule type" value="Genomic_DNA"/>
</dbReference>
<dbReference type="GO" id="GO:0015105">
    <property type="term" value="F:arsenite transmembrane transporter activity"/>
    <property type="evidence" value="ECO:0007669"/>
    <property type="project" value="InterPro"/>
</dbReference>
<comment type="similarity">
    <text evidence="2">Belongs to the CitM (TC 2.A.11) transporter family.</text>
</comment>
<evidence type="ECO:0000313" key="10">
    <source>
        <dbReference type="EMBL" id="QJD78080.1"/>
    </source>
</evidence>
<accession>A0A7L5DR00</accession>
<dbReference type="Pfam" id="PF03600">
    <property type="entry name" value="CitMHS"/>
    <property type="match status" value="1"/>
</dbReference>
<dbReference type="RefSeq" id="WP_169550024.1">
    <property type="nucleotide sequence ID" value="NZ_CP051677.1"/>
</dbReference>
<feature type="transmembrane region" description="Helical" evidence="8">
    <location>
        <begin position="99"/>
        <end position="125"/>
    </location>
</feature>
<keyword evidence="3" id="KW-0813">Transport</keyword>
<sequence length="420" mass="44336">MPHTYIWIITFLAIAGVIIRPFNIPEAIWAVTGAVLLLVLGLITPAETWSGIAKGADVYLFLTGMMLLAETAREEKLFDWLAAQATQRASGSASRLFGLIYLVGVVVTTFLSNDATAVVLTPAVAAAVKAAKVDKPLPYLFICAFIANAASFVLPISNPANLVIYGTHMPPLGQWLVQYSLPSIVSIAVTYLVLRFTQRDALRESIETNIAIPALSPGGKLAMLGIGATALTLLTASALDAELGLPTAITGILTSIVVLIRAKKSPWEVVKGVSWAVLPLVAGLFVLVEALDKTGLIQSLTSLLQESTARSVTQTTWLSGVGTALICNLVNNLPAGLIAGTVVQAGQVPEVIKSAILVGIDLGPNLSVTGSLATILWLVALRREGQTVSAWEFLKLGFLVMTTALVCTLGVIWLYHTMAG</sequence>
<evidence type="ECO:0000313" key="11">
    <source>
        <dbReference type="Proteomes" id="UP000501128"/>
    </source>
</evidence>
<feature type="transmembrane region" description="Helical" evidence="8">
    <location>
        <begin position="137"/>
        <end position="156"/>
    </location>
</feature>
<evidence type="ECO:0000256" key="6">
    <source>
        <dbReference type="ARBA" id="ARBA00022989"/>
    </source>
</evidence>
<evidence type="ECO:0000256" key="1">
    <source>
        <dbReference type="ARBA" id="ARBA00004651"/>
    </source>
</evidence>
<feature type="transmembrane region" description="Helical" evidence="8">
    <location>
        <begin position="245"/>
        <end position="262"/>
    </location>
</feature>
<protein>
    <submittedName>
        <fullName evidence="10">Arsenic transporter</fullName>
    </submittedName>
</protein>
<keyword evidence="6 8" id="KW-1133">Transmembrane helix</keyword>
<dbReference type="KEGG" id="srho:HH216_06345"/>
<keyword evidence="4" id="KW-1003">Cell membrane</keyword>
<organism evidence="10 11">
    <name type="scientific">Spirosoma rhododendri</name>
    <dbReference type="NCBI Taxonomy" id="2728024"/>
    <lineage>
        <taxon>Bacteria</taxon>
        <taxon>Pseudomonadati</taxon>
        <taxon>Bacteroidota</taxon>
        <taxon>Cytophagia</taxon>
        <taxon>Cytophagales</taxon>
        <taxon>Cytophagaceae</taxon>
        <taxon>Spirosoma</taxon>
    </lineage>
</organism>
<reference evidence="10 11" key="1">
    <citation type="submission" date="2020-04" db="EMBL/GenBank/DDBJ databases">
        <title>Genome sequencing of novel species.</title>
        <authorList>
            <person name="Heo J."/>
            <person name="Kim S.-J."/>
            <person name="Kim J.-S."/>
            <person name="Hong S.-B."/>
            <person name="Kwon S.-W."/>
        </authorList>
    </citation>
    <scope>NUCLEOTIDE SEQUENCE [LARGE SCALE GENOMIC DNA]</scope>
    <source>
        <strain evidence="10 11">CJU-R4</strain>
    </source>
</reference>
<feature type="transmembrane region" description="Helical" evidence="8">
    <location>
        <begin position="269"/>
        <end position="288"/>
    </location>
</feature>
<dbReference type="AlphaFoldDB" id="A0A7L5DR00"/>
<evidence type="ECO:0000256" key="7">
    <source>
        <dbReference type="ARBA" id="ARBA00023136"/>
    </source>
</evidence>
<evidence type="ECO:0000256" key="4">
    <source>
        <dbReference type="ARBA" id="ARBA00022475"/>
    </source>
</evidence>
<dbReference type="CDD" id="cd01118">
    <property type="entry name" value="ArsB_permease"/>
    <property type="match status" value="1"/>
</dbReference>
<name>A0A7L5DR00_9BACT</name>
<feature type="domain" description="Citrate transporter-like" evidence="9">
    <location>
        <begin position="17"/>
        <end position="344"/>
    </location>
</feature>
<feature type="transmembrane region" description="Helical" evidence="8">
    <location>
        <begin position="362"/>
        <end position="381"/>
    </location>
</feature>
<keyword evidence="5 8" id="KW-0812">Transmembrane</keyword>
<dbReference type="InterPro" id="IPR004680">
    <property type="entry name" value="Cit_transptr-like_dom"/>
</dbReference>
<feature type="transmembrane region" description="Helical" evidence="8">
    <location>
        <begin position="5"/>
        <end position="22"/>
    </location>
</feature>
<dbReference type="PRINTS" id="PR00758">
    <property type="entry name" value="ARSENICPUMP"/>
</dbReference>
<evidence type="ECO:0000256" key="5">
    <source>
        <dbReference type="ARBA" id="ARBA00022692"/>
    </source>
</evidence>
<evidence type="ECO:0000256" key="8">
    <source>
        <dbReference type="SAM" id="Phobius"/>
    </source>
</evidence>
<comment type="subcellular location">
    <subcellularLocation>
        <location evidence="1">Cell membrane</location>
        <topology evidence="1">Multi-pass membrane protein</topology>
    </subcellularLocation>
</comment>